<dbReference type="Proteomes" id="UP000567922">
    <property type="component" value="Unassembled WGS sequence"/>
</dbReference>
<dbReference type="SMART" id="SM00014">
    <property type="entry name" value="acidPPc"/>
    <property type="match status" value="1"/>
</dbReference>
<dbReference type="Gene3D" id="1.20.144.10">
    <property type="entry name" value="Phosphatidic acid phosphatase type 2/haloperoxidase"/>
    <property type="match status" value="1"/>
</dbReference>
<feature type="transmembrane region" description="Helical" evidence="1">
    <location>
        <begin position="148"/>
        <end position="169"/>
    </location>
</feature>
<dbReference type="AlphaFoldDB" id="A0A839RTY7"/>
<evidence type="ECO:0000313" key="4">
    <source>
        <dbReference type="Proteomes" id="UP000567922"/>
    </source>
</evidence>
<keyword evidence="1" id="KW-1133">Transmembrane helix</keyword>
<dbReference type="CDD" id="cd03392">
    <property type="entry name" value="PAP2_like_2"/>
    <property type="match status" value="1"/>
</dbReference>
<feature type="transmembrane region" description="Helical" evidence="1">
    <location>
        <begin position="123"/>
        <end position="142"/>
    </location>
</feature>
<keyword evidence="1" id="KW-0472">Membrane</keyword>
<sequence>MTTEFDTRVLTWVTDIREPWLTVFFHVVTILGSLPVVALITAAAATVAVRSGRRWDAVLGAVTVVTAWLLMRGLKMLAGRDRPPPELSVVEVGYYSLPSGHALMIATVAVVVGAIALRNRWTWPLLAVVVIFVGISRVYLGAHWPTDVIAGWAIGTIWAFACVALSHALRPTEFRVARRHNPL</sequence>
<evidence type="ECO:0000259" key="2">
    <source>
        <dbReference type="SMART" id="SM00014"/>
    </source>
</evidence>
<feature type="transmembrane region" description="Helical" evidence="1">
    <location>
        <begin position="57"/>
        <end position="74"/>
    </location>
</feature>
<name>A0A839RTY7_9ACTN</name>
<dbReference type="InterPro" id="IPR000326">
    <property type="entry name" value="PAP2/HPO"/>
</dbReference>
<dbReference type="SUPFAM" id="SSF48317">
    <property type="entry name" value="Acid phosphatase/Vanadium-dependent haloperoxidase"/>
    <property type="match status" value="1"/>
</dbReference>
<feature type="transmembrane region" description="Helical" evidence="1">
    <location>
        <begin position="94"/>
        <end position="116"/>
    </location>
</feature>
<keyword evidence="4" id="KW-1185">Reference proteome</keyword>
<keyword evidence="1" id="KW-0812">Transmembrane</keyword>
<evidence type="ECO:0000256" key="1">
    <source>
        <dbReference type="SAM" id="Phobius"/>
    </source>
</evidence>
<reference evidence="3 4" key="1">
    <citation type="submission" date="2020-08" db="EMBL/GenBank/DDBJ databases">
        <title>Sequencing the genomes of 1000 actinobacteria strains.</title>
        <authorList>
            <person name="Klenk H.-P."/>
        </authorList>
    </citation>
    <scope>NUCLEOTIDE SEQUENCE [LARGE SCALE GENOMIC DNA]</scope>
    <source>
        <strain evidence="3 4">DSM 45258</strain>
    </source>
</reference>
<organism evidence="3 4">
    <name type="scientific">Hoyosella altamirensis</name>
    <dbReference type="NCBI Taxonomy" id="616997"/>
    <lineage>
        <taxon>Bacteria</taxon>
        <taxon>Bacillati</taxon>
        <taxon>Actinomycetota</taxon>
        <taxon>Actinomycetes</taxon>
        <taxon>Mycobacteriales</taxon>
        <taxon>Hoyosellaceae</taxon>
        <taxon>Hoyosella</taxon>
    </lineage>
</organism>
<feature type="domain" description="Phosphatidic acid phosphatase type 2/haloperoxidase" evidence="2">
    <location>
        <begin position="54"/>
        <end position="163"/>
    </location>
</feature>
<gene>
    <name evidence="3" type="ORF">FHU29_003832</name>
</gene>
<dbReference type="EMBL" id="JACHWS010000003">
    <property type="protein sequence ID" value="MBB3039363.1"/>
    <property type="molecule type" value="Genomic_DNA"/>
</dbReference>
<protein>
    <submittedName>
        <fullName evidence="3">Undecaprenyl-diphosphatase</fullName>
        <ecNumber evidence="3">3.6.1.27</ecNumber>
    </submittedName>
</protein>
<keyword evidence="3" id="KW-0378">Hydrolase</keyword>
<dbReference type="PANTHER" id="PTHR14969">
    <property type="entry name" value="SPHINGOSINE-1-PHOSPHATE PHOSPHOHYDROLASE"/>
    <property type="match status" value="1"/>
</dbReference>
<dbReference type="RefSeq" id="WP_064441892.1">
    <property type="nucleotide sequence ID" value="NZ_BDDI01000016.1"/>
</dbReference>
<dbReference type="PANTHER" id="PTHR14969:SF13">
    <property type="entry name" value="AT30094P"/>
    <property type="match status" value="1"/>
</dbReference>
<proteinExistence type="predicted"/>
<dbReference type="Pfam" id="PF01569">
    <property type="entry name" value="PAP2"/>
    <property type="match status" value="1"/>
</dbReference>
<comment type="caution">
    <text evidence="3">The sequence shown here is derived from an EMBL/GenBank/DDBJ whole genome shotgun (WGS) entry which is preliminary data.</text>
</comment>
<dbReference type="OrthoDB" id="5289372at2"/>
<accession>A0A839RTY7</accession>
<dbReference type="EC" id="3.6.1.27" evidence="3"/>
<feature type="transmembrane region" description="Helical" evidence="1">
    <location>
        <begin position="20"/>
        <end position="45"/>
    </location>
</feature>
<dbReference type="InterPro" id="IPR036938">
    <property type="entry name" value="PAP2/HPO_sf"/>
</dbReference>
<dbReference type="GO" id="GO:0050380">
    <property type="term" value="F:undecaprenyl-diphosphatase activity"/>
    <property type="evidence" value="ECO:0007669"/>
    <property type="project" value="UniProtKB-EC"/>
</dbReference>
<evidence type="ECO:0000313" key="3">
    <source>
        <dbReference type="EMBL" id="MBB3039363.1"/>
    </source>
</evidence>